<organism evidence="3 4">
    <name type="scientific">Oceanicoccus sagamiensis</name>
    <dbReference type="NCBI Taxonomy" id="716816"/>
    <lineage>
        <taxon>Bacteria</taxon>
        <taxon>Pseudomonadati</taxon>
        <taxon>Pseudomonadota</taxon>
        <taxon>Gammaproteobacteria</taxon>
        <taxon>Cellvibrionales</taxon>
        <taxon>Spongiibacteraceae</taxon>
        <taxon>Oceanicoccus</taxon>
    </lineage>
</organism>
<dbReference type="GO" id="GO:0008236">
    <property type="term" value="F:serine-type peptidase activity"/>
    <property type="evidence" value="ECO:0007669"/>
    <property type="project" value="InterPro"/>
</dbReference>
<proteinExistence type="predicted"/>
<dbReference type="InterPro" id="IPR001375">
    <property type="entry name" value="Peptidase_S9_cat"/>
</dbReference>
<evidence type="ECO:0000259" key="2">
    <source>
        <dbReference type="Pfam" id="PF00930"/>
    </source>
</evidence>
<reference evidence="3 4" key="1">
    <citation type="submission" date="2016-11" db="EMBL/GenBank/DDBJ databases">
        <title>Trade-off between light-utilization and light-protection in marine flavobacteria.</title>
        <authorList>
            <person name="Kumagai Y."/>
        </authorList>
    </citation>
    <scope>NUCLEOTIDE SEQUENCE [LARGE SCALE GENOMIC DNA]</scope>
    <source>
        <strain evidence="3 4">NBRC 107125</strain>
    </source>
</reference>
<dbReference type="Gene3D" id="2.140.10.30">
    <property type="entry name" value="Dipeptidylpeptidase IV, N-terminal domain"/>
    <property type="match status" value="1"/>
</dbReference>
<dbReference type="GO" id="GO:0006508">
    <property type="term" value="P:proteolysis"/>
    <property type="evidence" value="ECO:0007669"/>
    <property type="project" value="InterPro"/>
</dbReference>
<protein>
    <recommendedName>
        <fullName evidence="5">S9 family peptidase</fullName>
    </recommendedName>
</protein>
<dbReference type="Pfam" id="PF00930">
    <property type="entry name" value="DPPIV_N"/>
    <property type="match status" value="1"/>
</dbReference>
<evidence type="ECO:0008006" key="5">
    <source>
        <dbReference type="Google" id="ProtNLM"/>
    </source>
</evidence>
<dbReference type="SUPFAM" id="SSF53474">
    <property type="entry name" value="alpha/beta-Hydrolases"/>
    <property type="match status" value="1"/>
</dbReference>
<gene>
    <name evidence="3" type="ORF">BST96_06615</name>
</gene>
<dbReference type="InterPro" id="IPR050278">
    <property type="entry name" value="Serine_Prot_S9B/DPPIV"/>
</dbReference>
<dbReference type="EMBL" id="CP019343">
    <property type="protein sequence ID" value="ARN73813.1"/>
    <property type="molecule type" value="Genomic_DNA"/>
</dbReference>
<evidence type="ECO:0000313" key="3">
    <source>
        <dbReference type="EMBL" id="ARN73813.1"/>
    </source>
</evidence>
<dbReference type="STRING" id="716816.BST96_06615"/>
<dbReference type="Pfam" id="PF00326">
    <property type="entry name" value="Peptidase_S9"/>
    <property type="match status" value="1"/>
</dbReference>
<dbReference type="InterPro" id="IPR002469">
    <property type="entry name" value="Peptidase_S9B_N"/>
</dbReference>
<evidence type="ECO:0000259" key="1">
    <source>
        <dbReference type="Pfam" id="PF00326"/>
    </source>
</evidence>
<dbReference type="Proteomes" id="UP000193450">
    <property type="component" value="Chromosome"/>
</dbReference>
<dbReference type="SUPFAM" id="SSF82171">
    <property type="entry name" value="DPP6 N-terminal domain-like"/>
    <property type="match status" value="1"/>
</dbReference>
<dbReference type="AlphaFoldDB" id="A0A1X9NIK4"/>
<name>A0A1X9NIK4_9GAMM</name>
<keyword evidence="4" id="KW-1185">Reference proteome</keyword>
<evidence type="ECO:0000313" key="4">
    <source>
        <dbReference type="Proteomes" id="UP000193450"/>
    </source>
</evidence>
<dbReference type="Gene3D" id="3.40.50.1820">
    <property type="entry name" value="alpha/beta hydrolase"/>
    <property type="match status" value="1"/>
</dbReference>
<feature type="domain" description="Peptidase S9 prolyl oligopeptidase catalytic" evidence="1">
    <location>
        <begin position="579"/>
        <end position="766"/>
    </location>
</feature>
<dbReference type="PANTHER" id="PTHR11731:SF193">
    <property type="entry name" value="DIPEPTIDYL PEPTIDASE 9"/>
    <property type="match status" value="1"/>
</dbReference>
<dbReference type="PANTHER" id="PTHR11731">
    <property type="entry name" value="PROTEASE FAMILY S9B,C DIPEPTIDYL-PEPTIDASE IV-RELATED"/>
    <property type="match status" value="1"/>
</dbReference>
<accession>A0A1X9NIK4</accession>
<sequence>MNKPSCLIDPDVVAKRYQRARSLDAGIFSSRVARNTTIAPHWIAGTACFWYERQTATAKEFRWVNAETSSNTLAFDHEALAAALAKSSGETVDAAALVLEELKIESSPRRLQFSALGQHWQYSPGNHRCIKRTKPGLPPGAKISPDGLQAVFIRDHNLWLNDMGNGSERPLTEDGEADFAYGANPTPRIAFTPANYEVQVLWSPDSQTLLTVRLDTSGVQTMPYVHHVPTDGGIRPFVCHHKMPLHNDEIQPGYRLFSLHIPSGRITPADYSPLSLTRLLNGFFNPEKLAWWSEDASQAYFIDLTQGSRAARLVSWDTETGRTQVLFEETVDTYFRLSLPVIDPPRFWPLPASNELIWYSERSGWAHLYLYDLETGELKQPITQGEWLVRELLHYDEERRELWIQTGGRKALPDGQHVEERDPYYQDIARVNIDTGKLTTVAAADLEYVVLGPQSVIPGSGPDVQGVSPCGSYIVTTRSRADQVPESLLLDRQGREQMTLEVADVSGLPAGWQWPEPVKLIGEDGETDLYGLVFRPSDFSPDQSYPVIDFIDSLPEMPWVAKGSFTNNGFGGITYLMAASYAELGFIVVVIDGRGTALREKKFHDYSYGWSANSSYLPDHIAGIRQLAERYSYMDIERVGLAGISSSVGPVYGLLNHADFFKVAVAHAIPDARLARAQWTNQFDGKLPAGEDSRQAEYQVENFKGKLLLSHGMLDGVFPVAGMLRLVEALQKANKDFDMLLLPNLGHTWSGYVLRRSWDFLVRHLQGVEPPKEFTLDSPIDGTGLTVDG</sequence>
<dbReference type="GO" id="GO:0008239">
    <property type="term" value="F:dipeptidyl-peptidase activity"/>
    <property type="evidence" value="ECO:0007669"/>
    <property type="project" value="TreeGrafter"/>
</dbReference>
<dbReference type="InterPro" id="IPR029058">
    <property type="entry name" value="AB_hydrolase_fold"/>
</dbReference>
<feature type="domain" description="Dipeptidylpeptidase IV N-terminal" evidence="2">
    <location>
        <begin position="110"/>
        <end position="409"/>
    </location>
</feature>
<dbReference type="KEGG" id="osg:BST96_06615"/>